<dbReference type="InterPro" id="IPR011032">
    <property type="entry name" value="GroES-like_sf"/>
</dbReference>
<dbReference type="AlphaFoldDB" id="A0A316UJS8"/>
<evidence type="ECO:0000259" key="6">
    <source>
        <dbReference type="SMART" id="SM00829"/>
    </source>
</evidence>
<dbReference type="Pfam" id="PF08240">
    <property type="entry name" value="ADH_N"/>
    <property type="match status" value="1"/>
</dbReference>
<proteinExistence type="inferred from homology"/>
<dbReference type="InterPro" id="IPR013149">
    <property type="entry name" value="ADH-like_C"/>
</dbReference>
<sequence>MSSTQTFPKTMKAGVLESYEKGFQYVADHNVPEVGPDDVLVQVKAAGYCHTDLQVSEGVYSGAGAKPGMIGSHEPAGIVAKLGANAEKRGLLKVGDRVGSINTYHPCFKCQPCRNQGQQLCENVGGMLGVSGGKDAPKGKDGGFSEYMIADDQVLKKVPDNIPFAEAAPLFCAGATTYGAILASGAKSGEWVAHIGLGGLGLLGIQYSKALGHKVVAIDNRKEAIQMAKEQIPNHLQADEYVLIDSEDAQKKCTEELGGKFYDSNPGVDKVVINAEARHLVAFAQDFLRIGGVLVDVGLPSDGPLEVSPFPLSFKEQTVKGRLICTPDQSQDMVNLHSKNGCRTPIEQTFNIKDIHECQKRYKAKDLKGRLVVVFE</sequence>
<dbReference type="SUPFAM" id="SSF51735">
    <property type="entry name" value="NAD(P)-binding Rossmann-fold domains"/>
    <property type="match status" value="1"/>
</dbReference>
<dbReference type="PANTHER" id="PTHR42940:SF8">
    <property type="entry name" value="VACUOLAR PROTEIN SORTING-ASSOCIATED PROTEIN 11"/>
    <property type="match status" value="1"/>
</dbReference>
<dbReference type="STRING" id="1569628.A0A316UJS8"/>
<keyword evidence="4" id="KW-0862">Zinc</keyword>
<dbReference type="RefSeq" id="XP_025360091.1">
    <property type="nucleotide sequence ID" value="XM_025506826.1"/>
</dbReference>
<feature type="domain" description="Enoyl reductase (ER)" evidence="6">
    <location>
        <begin position="14"/>
        <end position="373"/>
    </location>
</feature>
<accession>A0A316UJS8</accession>
<comment type="cofactor">
    <cofactor evidence="1">
        <name>Zn(2+)</name>
        <dbReference type="ChEBI" id="CHEBI:29105"/>
    </cofactor>
</comment>
<evidence type="ECO:0000256" key="1">
    <source>
        <dbReference type="ARBA" id="ARBA00001947"/>
    </source>
</evidence>
<evidence type="ECO:0000313" key="8">
    <source>
        <dbReference type="Proteomes" id="UP000245884"/>
    </source>
</evidence>
<dbReference type="Gene3D" id="3.40.50.720">
    <property type="entry name" value="NAD(P)-binding Rossmann-like Domain"/>
    <property type="match status" value="1"/>
</dbReference>
<organism evidence="7 8">
    <name type="scientific">Jaminaea rosea</name>
    <dbReference type="NCBI Taxonomy" id="1569628"/>
    <lineage>
        <taxon>Eukaryota</taxon>
        <taxon>Fungi</taxon>
        <taxon>Dikarya</taxon>
        <taxon>Basidiomycota</taxon>
        <taxon>Ustilaginomycotina</taxon>
        <taxon>Exobasidiomycetes</taxon>
        <taxon>Microstromatales</taxon>
        <taxon>Microstromatales incertae sedis</taxon>
        <taxon>Jaminaea</taxon>
    </lineage>
</organism>
<reference evidence="7 8" key="1">
    <citation type="journal article" date="2018" name="Mol. Biol. Evol.">
        <title>Broad Genomic Sampling Reveals a Smut Pathogenic Ancestry of the Fungal Clade Ustilaginomycotina.</title>
        <authorList>
            <person name="Kijpornyongpan T."/>
            <person name="Mondo S.J."/>
            <person name="Barry K."/>
            <person name="Sandor L."/>
            <person name="Lee J."/>
            <person name="Lipzen A."/>
            <person name="Pangilinan J."/>
            <person name="LaButti K."/>
            <person name="Hainaut M."/>
            <person name="Henrissat B."/>
            <person name="Grigoriev I.V."/>
            <person name="Spatafora J.W."/>
            <person name="Aime M.C."/>
        </authorList>
    </citation>
    <scope>NUCLEOTIDE SEQUENCE [LARGE SCALE GENOMIC DNA]</scope>
    <source>
        <strain evidence="7 8">MCA 5214</strain>
    </source>
</reference>
<protein>
    <submittedName>
        <fullName evidence="7">GroES-like protein</fullName>
    </submittedName>
</protein>
<dbReference type="InterPro" id="IPR013154">
    <property type="entry name" value="ADH-like_N"/>
</dbReference>
<dbReference type="InterPro" id="IPR036291">
    <property type="entry name" value="NAD(P)-bd_dom_sf"/>
</dbReference>
<evidence type="ECO:0000313" key="7">
    <source>
        <dbReference type="EMBL" id="PWN25479.1"/>
    </source>
</evidence>
<dbReference type="InterPro" id="IPR020843">
    <property type="entry name" value="ER"/>
</dbReference>
<dbReference type="PANTHER" id="PTHR42940">
    <property type="entry name" value="ALCOHOL DEHYDROGENASE 1-RELATED"/>
    <property type="match status" value="1"/>
</dbReference>
<name>A0A316UJS8_9BASI</name>
<keyword evidence="3" id="KW-0479">Metal-binding</keyword>
<dbReference type="Gene3D" id="3.90.180.10">
    <property type="entry name" value="Medium-chain alcohol dehydrogenases, catalytic domain"/>
    <property type="match status" value="1"/>
</dbReference>
<dbReference type="SMART" id="SM00829">
    <property type="entry name" value="PKS_ER"/>
    <property type="match status" value="1"/>
</dbReference>
<dbReference type="Proteomes" id="UP000245884">
    <property type="component" value="Unassembled WGS sequence"/>
</dbReference>
<dbReference type="Pfam" id="PF00107">
    <property type="entry name" value="ADH_zinc_N"/>
    <property type="match status" value="1"/>
</dbReference>
<evidence type="ECO:0000256" key="3">
    <source>
        <dbReference type="ARBA" id="ARBA00022723"/>
    </source>
</evidence>
<dbReference type="GeneID" id="37028649"/>
<comment type="similarity">
    <text evidence="2">Belongs to the zinc-containing alcohol dehydrogenase family.</text>
</comment>
<dbReference type="GO" id="GO:0046872">
    <property type="term" value="F:metal ion binding"/>
    <property type="evidence" value="ECO:0007669"/>
    <property type="project" value="UniProtKB-KW"/>
</dbReference>
<dbReference type="EMBL" id="KZ819675">
    <property type="protein sequence ID" value="PWN25479.1"/>
    <property type="molecule type" value="Genomic_DNA"/>
</dbReference>
<dbReference type="GO" id="GO:0004022">
    <property type="term" value="F:alcohol dehydrogenase (NAD+) activity"/>
    <property type="evidence" value="ECO:0007669"/>
    <property type="project" value="TreeGrafter"/>
</dbReference>
<dbReference type="SUPFAM" id="SSF50129">
    <property type="entry name" value="GroES-like"/>
    <property type="match status" value="1"/>
</dbReference>
<gene>
    <name evidence="7" type="ORF">BDZ90DRAFT_233932</name>
</gene>
<keyword evidence="5" id="KW-0560">Oxidoreductase</keyword>
<evidence type="ECO:0000256" key="5">
    <source>
        <dbReference type="ARBA" id="ARBA00023002"/>
    </source>
</evidence>
<evidence type="ECO:0000256" key="4">
    <source>
        <dbReference type="ARBA" id="ARBA00022833"/>
    </source>
</evidence>
<evidence type="ECO:0000256" key="2">
    <source>
        <dbReference type="ARBA" id="ARBA00008072"/>
    </source>
</evidence>
<dbReference type="OrthoDB" id="1879366at2759"/>
<dbReference type="GO" id="GO:0005737">
    <property type="term" value="C:cytoplasm"/>
    <property type="evidence" value="ECO:0007669"/>
    <property type="project" value="TreeGrafter"/>
</dbReference>
<keyword evidence="8" id="KW-1185">Reference proteome</keyword>